<dbReference type="PANTHER" id="PTHR43434:SF20">
    <property type="entry name" value="5'-NUCLEOTIDASE"/>
    <property type="match status" value="1"/>
</dbReference>
<dbReference type="CDD" id="cd04302">
    <property type="entry name" value="HAD_5NT"/>
    <property type="match status" value="1"/>
</dbReference>
<dbReference type="Pfam" id="PF13419">
    <property type="entry name" value="HAD_2"/>
    <property type="match status" value="1"/>
</dbReference>
<dbReference type="InterPro" id="IPR050155">
    <property type="entry name" value="HAD-like_hydrolase_sf"/>
</dbReference>
<dbReference type="InterPro" id="IPR041492">
    <property type="entry name" value="HAD_2"/>
</dbReference>
<organism evidence="1 2">
    <name type="scientific">Candidatus Lokiarchaeum ossiferum</name>
    <dbReference type="NCBI Taxonomy" id="2951803"/>
    <lineage>
        <taxon>Archaea</taxon>
        <taxon>Promethearchaeati</taxon>
        <taxon>Promethearchaeota</taxon>
        <taxon>Promethearchaeia</taxon>
        <taxon>Promethearchaeales</taxon>
        <taxon>Promethearchaeaceae</taxon>
        <taxon>Candidatus Lokiarchaeum</taxon>
    </lineage>
</organism>
<sequence length="216" mass="24952">MEKYDVILFDLDGTLTDPKKGIINSIKYALKKLNISNYDPKTLVEFIGPPLDESFEYYFHMDHDQALTAINYYREYFKVKGLFENQIYPGIPELMKRIHDQKRKIYVATSKPTQFAKDILNHFKIADYCVEIVGSNLNLTRVKKADIIEYVLQKIPQCPRERIVMVGDRKYDIIGAKDTKIDSIGVTYGYGNLEEIKHANPTMIAHSVAELSHLLL</sequence>
<dbReference type="GO" id="GO:0008967">
    <property type="term" value="F:phosphoglycolate phosphatase activity"/>
    <property type="evidence" value="ECO:0007669"/>
    <property type="project" value="UniProtKB-EC"/>
</dbReference>
<dbReference type="InterPro" id="IPR036412">
    <property type="entry name" value="HAD-like_sf"/>
</dbReference>
<keyword evidence="1" id="KW-0378">Hydrolase</keyword>
<dbReference type="SFLD" id="SFLDG01129">
    <property type="entry name" value="C1.5:_HAD__Beta-PGM__Phosphata"/>
    <property type="match status" value="1"/>
</dbReference>
<evidence type="ECO:0000313" key="1">
    <source>
        <dbReference type="EMBL" id="UYP44876.1"/>
    </source>
</evidence>
<dbReference type="SUPFAM" id="SSF56784">
    <property type="entry name" value="HAD-like"/>
    <property type="match status" value="1"/>
</dbReference>
<proteinExistence type="predicted"/>
<dbReference type="Gene3D" id="3.40.50.1000">
    <property type="entry name" value="HAD superfamily/HAD-like"/>
    <property type="match status" value="1"/>
</dbReference>
<protein>
    <submittedName>
        <fullName evidence="1">Phosphoglycolate phosphatase</fullName>
        <ecNumber evidence="1">3.1.3.18</ecNumber>
    </submittedName>
</protein>
<dbReference type="InterPro" id="IPR023198">
    <property type="entry name" value="PGP-like_dom2"/>
</dbReference>
<dbReference type="SFLD" id="SFLDS00003">
    <property type="entry name" value="Haloacid_Dehalogenase"/>
    <property type="match status" value="1"/>
</dbReference>
<dbReference type="SFLD" id="SFLDG01135">
    <property type="entry name" value="C1.5.6:_HAD__Beta-PGM__Phospha"/>
    <property type="match status" value="1"/>
</dbReference>
<dbReference type="Proteomes" id="UP001208689">
    <property type="component" value="Chromosome"/>
</dbReference>
<dbReference type="PANTHER" id="PTHR43434">
    <property type="entry name" value="PHOSPHOGLYCOLATE PHOSPHATASE"/>
    <property type="match status" value="1"/>
</dbReference>
<gene>
    <name evidence="1" type="ORF">NEF87_001161</name>
</gene>
<dbReference type="EMBL" id="CP104013">
    <property type="protein sequence ID" value="UYP44876.1"/>
    <property type="molecule type" value="Genomic_DNA"/>
</dbReference>
<name>A0ABY6HMY8_9ARCH</name>
<reference evidence="1" key="1">
    <citation type="submission" date="2022-09" db="EMBL/GenBank/DDBJ databases">
        <title>Actin cytoskeleton and complex cell architecture in an #Asgard archaeon.</title>
        <authorList>
            <person name="Ponce Toledo R.I."/>
            <person name="Schleper C."/>
            <person name="Rodrigues Oliveira T."/>
            <person name="Wollweber F."/>
            <person name="Xu J."/>
            <person name="Rittmann S."/>
            <person name="Klingl A."/>
            <person name="Pilhofer M."/>
        </authorList>
    </citation>
    <scope>NUCLEOTIDE SEQUENCE</scope>
    <source>
        <strain evidence="1">B-35</strain>
    </source>
</reference>
<keyword evidence="2" id="KW-1185">Reference proteome</keyword>
<dbReference type="Gene3D" id="1.10.150.240">
    <property type="entry name" value="Putative phosphatase, domain 2"/>
    <property type="match status" value="1"/>
</dbReference>
<evidence type="ECO:0000313" key="2">
    <source>
        <dbReference type="Proteomes" id="UP001208689"/>
    </source>
</evidence>
<dbReference type="InterPro" id="IPR023214">
    <property type="entry name" value="HAD_sf"/>
</dbReference>
<accession>A0ABY6HMY8</accession>
<dbReference type="EC" id="3.1.3.18" evidence="1"/>